<evidence type="ECO:0000313" key="4">
    <source>
        <dbReference type="EMBL" id="MFB9149537.1"/>
    </source>
</evidence>
<feature type="domain" description="Terminase large subunit GpA endonuclease" evidence="3">
    <location>
        <begin position="304"/>
        <end position="584"/>
    </location>
</feature>
<dbReference type="Pfam" id="PF20454">
    <property type="entry name" value="GpA_nuclease"/>
    <property type="match status" value="1"/>
</dbReference>
<gene>
    <name evidence="4" type="ORF">ACFFU4_07205</name>
</gene>
<dbReference type="Pfam" id="PF05876">
    <property type="entry name" value="GpA_ATPase"/>
    <property type="match status" value="1"/>
</dbReference>
<feature type="domain" description="Phage terminase large subunit GpA ATPase" evidence="2">
    <location>
        <begin position="48"/>
        <end position="295"/>
    </location>
</feature>
<dbReference type="InterPro" id="IPR027417">
    <property type="entry name" value="P-loop_NTPase"/>
</dbReference>
<feature type="compositionally biased region" description="Low complexity" evidence="1">
    <location>
        <begin position="598"/>
        <end position="613"/>
    </location>
</feature>
<evidence type="ECO:0000259" key="3">
    <source>
        <dbReference type="Pfam" id="PF20454"/>
    </source>
</evidence>
<reference evidence="4 5" key="1">
    <citation type="submission" date="2024-09" db="EMBL/GenBank/DDBJ databases">
        <authorList>
            <person name="Sun Q."/>
            <person name="Mori K."/>
        </authorList>
    </citation>
    <scope>NUCLEOTIDE SEQUENCE [LARGE SCALE GENOMIC DNA]</scope>
    <source>
        <strain evidence="4 5">CECT 9424</strain>
    </source>
</reference>
<organism evidence="4 5">
    <name type="scientific">Roseovarius ramblicola</name>
    <dbReference type="NCBI Taxonomy" id="2022336"/>
    <lineage>
        <taxon>Bacteria</taxon>
        <taxon>Pseudomonadati</taxon>
        <taxon>Pseudomonadota</taxon>
        <taxon>Alphaproteobacteria</taxon>
        <taxon>Rhodobacterales</taxon>
        <taxon>Roseobacteraceae</taxon>
        <taxon>Roseovarius</taxon>
    </lineage>
</organism>
<protein>
    <submittedName>
        <fullName evidence="4">Phage terminase large subunit family protein</fullName>
    </submittedName>
</protein>
<name>A0ABV5HYN2_9RHOB</name>
<comment type="caution">
    <text evidence="4">The sequence shown here is derived from an EMBL/GenBank/DDBJ whole genome shotgun (WGS) entry which is preliminary data.</text>
</comment>
<dbReference type="InterPro" id="IPR008866">
    <property type="entry name" value="Phage_lambda_GpA-like"/>
</dbReference>
<dbReference type="Proteomes" id="UP001589670">
    <property type="component" value="Unassembled WGS sequence"/>
</dbReference>
<feature type="compositionally biased region" description="Basic residues" evidence="1">
    <location>
        <begin position="628"/>
        <end position="638"/>
    </location>
</feature>
<evidence type="ECO:0000313" key="5">
    <source>
        <dbReference type="Proteomes" id="UP001589670"/>
    </source>
</evidence>
<dbReference type="InterPro" id="IPR046453">
    <property type="entry name" value="GpA_ATPase"/>
</dbReference>
<dbReference type="InterPro" id="IPR046454">
    <property type="entry name" value="GpA_endonuclease"/>
</dbReference>
<dbReference type="Gene3D" id="3.40.50.300">
    <property type="entry name" value="P-loop containing nucleotide triphosphate hydrolases"/>
    <property type="match status" value="1"/>
</dbReference>
<feature type="compositionally biased region" description="Basic and acidic residues" evidence="1">
    <location>
        <begin position="614"/>
        <end position="627"/>
    </location>
</feature>
<dbReference type="RefSeq" id="WP_377068552.1">
    <property type="nucleotide sequence ID" value="NZ_JBHMEC010000011.1"/>
</dbReference>
<feature type="region of interest" description="Disordered" evidence="1">
    <location>
        <begin position="597"/>
        <end position="646"/>
    </location>
</feature>
<dbReference type="HAMAP" id="MF_04144">
    <property type="entry name" value="TERL_LAMBDA"/>
    <property type="match status" value="1"/>
</dbReference>
<accession>A0ABV5HYN2</accession>
<evidence type="ECO:0000259" key="2">
    <source>
        <dbReference type="Pfam" id="PF05876"/>
    </source>
</evidence>
<dbReference type="EMBL" id="JBHMEC010000011">
    <property type="protein sequence ID" value="MFB9149537.1"/>
    <property type="molecule type" value="Genomic_DNA"/>
</dbReference>
<sequence>MPVEVLSFDNASGLVRAARRARRFLRPPPNLRPSEWSERTIRIPIGNAVPGLIRFDNAPYQREVLDMTADPRCVRITLMWGAQTGKTQTALCAQAYRIAHNPVSQVMMQPSQGDLHTWLETKFNPLVETNERLQELLAKPRGRDGVNNQRMKSYPGGFLMFSWSGSPKTMRGRSAPFVVCDETDGYDRTHEGHPVSLLWQRAATFGDQRMLLEISTPSIKGASWIEASFLEGDQRYFHVGCPHCGERQPLKWAQVTWSKSDAGEHLPETAGYTCRECGVVWSDGERVAAIRRGAWVASKPFRGHASYHLSELYSTFRRLQDIVQSFLDKKAAGDLQTFVNVSLAETWEEQGDQVDASSLMQRVETFPAQVPRGGAVVTAGIDMQIDRLEVEVVAWGLGEESWSVGYHVIWGDPMGQDVWRDLDDLLADTVVHESGAQLRISAACLDTGGTAGMTQAAYEYVRARRGHRLFAIKGQGGWGRPIVTSPSRKRSGRRARPVDLFTVGVDEAKVVVQRRLQIATPGPGHCHFPADRDPEWFAGLGAETLRTKIIRGFPVREWHQTRPRNEPFDCRVYAYAALKILNPNIRRALDRLDADAVEPGPEAEASAPAAGKPPMDRADAPKDDAARQKPRRRKKRSRGGGWVNNW</sequence>
<keyword evidence="5" id="KW-1185">Reference proteome</keyword>
<proteinExistence type="inferred from homology"/>
<evidence type="ECO:0000256" key="1">
    <source>
        <dbReference type="SAM" id="MobiDB-lite"/>
    </source>
</evidence>